<evidence type="ECO:0000313" key="2">
    <source>
        <dbReference type="EMBL" id="WZL76167.1"/>
    </source>
</evidence>
<feature type="signal peptide" evidence="1">
    <location>
        <begin position="1"/>
        <end position="21"/>
    </location>
</feature>
<keyword evidence="3" id="KW-1185">Reference proteome</keyword>
<dbReference type="RefSeq" id="WP_369018325.1">
    <property type="nucleotide sequence ID" value="NZ_CP121689.1"/>
</dbReference>
<evidence type="ECO:0000313" key="3">
    <source>
        <dbReference type="Proteomes" id="UP001461341"/>
    </source>
</evidence>
<accession>A0ABZ2YB13</accession>
<sequence>MKKSLWLLLVVAALIAVFAVAGCMQGTTPEEPTQPEEPTTPPADTACPQVVSTVVTKMYAWNSTQPNFKITITFDENIQSQCADNPANWVITVSNPLTSRDDERFLATSNYTGTKTTTGTVTITGITIKDNQIIVEARAEDDVSAATVEGSGTFYGLICSPEDAEDYYDEIDSGNSVYWDTTSGDPKLSIDYADEISWALSSGCVISDELGNGCCGYSGSDCCVEPVCETCEEYCPLGEETCL</sequence>
<organism evidence="2 3">
    <name type="scientific">Thermatribacter velox</name>
    <dbReference type="NCBI Taxonomy" id="3039681"/>
    <lineage>
        <taxon>Bacteria</taxon>
        <taxon>Pseudomonadati</taxon>
        <taxon>Atribacterota</taxon>
        <taxon>Atribacteria</taxon>
        <taxon>Atribacterales</taxon>
        <taxon>Thermatribacteraceae</taxon>
        <taxon>Thermatribacter</taxon>
    </lineage>
</organism>
<evidence type="ECO:0000256" key="1">
    <source>
        <dbReference type="SAM" id="SignalP"/>
    </source>
</evidence>
<name>A0ABZ2YB13_9BACT</name>
<dbReference type="EMBL" id="CP121689">
    <property type="protein sequence ID" value="WZL76167.1"/>
    <property type="molecule type" value="Genomic_DNA"/>
</dbReference>
<dbReference type="Proteomes" id="UP001461341">
    <property type="component" value="Chromosome"/>
</dbReference>
<gene>
    <name evidence="2" type="ORF">QBE54_00095</name>
</gene>
<proteinExistence type="predicted"/>
<protein>
    <recommendedName>
        <fullName evidence="4">SbsA Ig-like domain-containing protein</fullName>
    </recommendedName>
</protein>
<keyword evidence="1" id="KW-0732">Signal</keyword>
<dbReference type="PROSITE" id="PS51257">
    <property type="entry name" value="PROKAR_LIPOPROTEIN"/>
    <property type="match status" value="1"/>
</dbReference>
<feature type="chain" id="PRO_5046017524" description="SbsA Ig-like domain-containing protein" evidence="1">
    <location>
        <begin position="22"/>
        <end position="243"/>
    </location>
</feature>
<evidence type="ECO:0008006" key="4">
    <source>
        <dbReference type="Google" id="ProtNLM"/>
    </source>
</evidence>
<reference evidence="2 3" key="1">
    <citation type="submission" date="2023-03" db="EMBL/GenBank/DDBJ databases">
        <title>Novel Species.</title>
        <authorList>
            <person name="Ma S."/>
        </authorList>
    </citation>
    <scope>NUCLEOTIDE SEQUENCE [LARGE SCALE GENOMIC DNA]</scope>
    <source>
        <strain evidence="2 3">B11</strain>
    </source>
</reference>